<keyword evidence="8" id="KW-1185">Reference proteome</keyword>
<keyword evidence="4" id="KW-0472">Membrane</keyword>
<keyword evidence="2" id="KW-0812">Transmembrane</keyword>
<accession>A0A3S5C079</accession>
<feature type="compositionally biased region" description="Basic and acidic residues" evidence="5">
    <location>
        <begin position="140"/>
        <end position="157"/>
    </location>
</feature>
<dbReference type="InterPro" id="IPR000276">
    <property type="entry name" value="GPCR_Rhodpsn"/>
</dbReference>
<dbReference type="PROSITE" id="PS50262">
    <property type="entry name" value="G_PROTEIN_RECEP_F1_2"/>
    <property type="match status" value="1"/>
</dbReference>
<proteinExistence type="predicted"/>
<feature type="region of interest" description="Disordered" evidence="5">
    <location>
        <begin position="127"/>
        <end position="157"/>
    </location>
</feature>
<evidence type="ECO:0000256" key="2">
    <source>
        <dbReference type="ARBA" id="ARBA00022692"/>
    </source>
</evidence>
<evidence type="ECO:0000256" key="3">
    <source>
        <dbReference type="ARBA" id="ARBA00022989"/>
    </source>
</evidence>
<evidence type="ECO:0000313" key="7">
    <source>
        <dbReference type="EMBL" id="VEL27045.1"/>
    </source>
</evidence>
<protein>
    <recommendedName>
        <fullName evidence="6">G-protein coupled receptors family 1 profile domain-containing protein</fullName>
    </recommendedName>
</protein>
<dbReference type="SUPFAM" id="SSF81321">
    <property type="entry name" value="Family A G protein-coupled receptor-like"/>
    <property type="match status" value="1"/>
</dbReference>
<evidence type="ECO:0000313" key="8">
    <source>
        <dbReference type="Proteomes" id="UP000784294"/>
    </source>
</evidence>
<dbReference type="AlphaFoldDB" id="A0A3S5C079"/>
<dbReference type="InterPro" id="IPR017452">
    <property type="entry name" value="GPCR_Rhodpsn_7TM"/>
</dbReference>
<keyword evidence="3" id="KW-1133">Transmembrane helix</keyword>
<feature type="domain" description="G-protein coupled receptors family 1 profile" evidence="6">
    <location>
        <begin position="1"/>
        <end position="78"/>
    </location>
</feature>
<dbReference type="GO" id="GO:0004930">
    <property type="term" value="F:G protein-coupled receptor activity"/>
    <property type="evidence" value="ECO:0007669"/>
    <property type="project" value="InterPro"/>
</dbReference>
<name>A0A3S5C079_9PLAT</name>
<comment type="caution">
    <text evidence="7">The sequence shown here is derived from an EMBL/GenBank/DDBJ whole genome shotgun (WGS) entry which is preliminary data.</text>
</comment>
<evidence type="ECO:0000256" key="4">
    <source>
        <dbReference type="ARBA" id="ARBA00023136"/>
    </source>
</evidence>
<evidence type="ECO:0000256" key="1">
    <source>
        <dbReference type="ARBA" id="ARBA00004370"/>
    </source>
</evidence>
<comment type="subcellular location">
    <subcellularLocation>
        <location evidence="1">Membrane</location>
    </subcellularLocation>
</comment>
<organism evidence="7 8">
    <name type="scientific">Protopolystoma xenopodis</name>
    <dbReference type="NCBI Taxonomy" id="117903"/>
    <lineage>
        <taxon>Eukaryota</taxon>
        <taxon>Metazoa</taxon>
        <taxon>Spiralia</taxon>
        <taxon>Lophotrochozoa</taxon>
        <taxon>Platyhelminthes</taxon>
        <taxon>Monogenea</taxon>
        <taxon>Polyopisthocotylea</taxon>
        <taxon>Polystomatidea</taxon>
        <taxon>Polystomatidae</taxon>
        <taxon>Protopolystoma</taxon>
    </lineage>
</organism>
<evidence type="ECO:0000256" key="5">
    <source>
        <dbReference type="SAM" id="MobiDB-lite"/>
    </source>
</evidence>
<evidence type="ECO:0000259" key="6">
    <source>
        <dbReference type="PROSITE" id="PS50262"/>
    </source>
</evidence>
<dbReference type="OrthoDB" id="9983318at2759"/>
<dbReference type="PROSITE" id="PS00237">
    <property type="entry name" value="G_PROTEIN_RECEP_F1_1"/>
    <property type="match status" value="1"/>
</dbReference>
<dbReference type="Gene3D" id="1.20.1070.10">
    <property type="entry name" value="Rhodopsin 7-helix transmembrane proteins"/>
    <property type="match status" value="1"/>
</dbReference>
<dbReference type="Proteomes" id="UP000784294">
    <property type="component" value="Unassembled WGS sequence"/>
</dbReference>
<dbReference type="EMBL" id="CAAALY010084505">
    <property type="protein sequence ID" value="VEL27045.1"/>
    <property type="molecule type" value="Genomic_DNA"/>
</dbReference>
<sequence length="212" mass="23917">MMVLLAIGDTSVILTAVTRYWTRLVFDTDIRHLHWLWCKVHFFLVAFASDYAQGMLCSVAVERFLLVAFPQRASQLVTNFTDDKDYASLTYQSKLNKTNSATNYSPSHQNSRHSDTTACGCASGEHLHDKPKVKQSSHTIADRHFERSPASKHEVTKRNPENLIKILTVLTVVHVITTMPGTTINNNKSESACNIKNLESFEQIDIIQFAFG</sequence>
<dbReference type="GO" id="GO:0016020">
    <property type="term" value="C:membrane"/>
    <property type="evidence" value="ECO:0007669"/>
    <property type="project" value="UniProtKB-SubCell"/>
</dbReference>
<reference evidence="7" key="1">
    <citation type="submission" date="2018-11" db="EMBL/GenBank/DDBJ databases">
        <authorList>
            <consortium name="Pathogen Informatics"/>
        </authorList>
    </citation>
    <scope>NUCLEOTIDE SEQUENCE</scope>
</reference>
<gene>
    <name evidence="7" type="ORF">PXEA_LOCUS20485</name>
</gene>